<keyword evidence="2" id="KW-0614">Plasmid</keyword>
<dbReference type="Proteomes" id="UP000002357">
    <property type="component" value="Plasmid pSCL4"/>
</dbReference>
<feature type="transmembrane region" description="Helical" evidence="1">
    <location>
        <begin position="53"/>
        <end position="70"/>
    </location>
</feature>
<evidence type="ECO:0000313" key="2">
    <source>
        <dbReference type="EMBL" id="EFG03878.2"/>
    </source>
</evidence>
<accession>B5GZM4</accession>
<keyword evidence="1" id="KW-0472">Membrane</keyword>
<reference evidence="2 3" key="1">
    <citation type="journal article" date="2010" name="Genome Biol. Evol.">
        <title>The sequence of a 1.8-mb bacterial linear plasmid reveals a rich evolutionary reservoir of secondary metabolic pathways.</title>
        <authorList>
            <person name="Medema M.H."/>
            <person name="Trefzer A."/>
            <person name="Kovalchuk A."/>
            <person name="van den Berg M."/>
            <person name="Mueller U."/>
            <person name="Heijne W."/>
            <person name="Wu L."/>
            <person name="Alam M.T."/>
            <person name="Ronning C.M."/>
            <person name="Nierman W.C."/>
            <person name="Bovenberg R.A.L."/>
            <person name="Breitling R."/>
            <person name="Takano E."/>
        </authorList>
    </citation>
    <scope>NUCLEOTIDE SEQUENCE [LARGE SCALE GENOMIC DNA]</scope>
    <source>
        <strain evidence="3">ATCC 27064 / DSM 738 / JCM 4710 / NBRC 13307 / NCIMB 12785 / NRRL 3585 / VKM Ac-602</strain>
        <plasmid evidence="2">pSCL4</plasmid>
    </source>
</reference>
<feature type="transmembrane region" description="Helical" evidence="1">
    <location>
        <begin position="20"/>
        <end position="41"/>
    </location>
</feature>
<dbReference type="RefSeq" id="WP_003957406.1">
    <property type="nucleotide sequence ID" value="NZ_CM000914.1"/>
</dbReference>
<proteinExistence type="predicted"/>
<protein>
    <submittedName>
        <fullName evidence="2">Uncharacterized protein</fullName>
    </submittedName>
</protein>
<dbReference type="EMBL" id="CM000914">
    <property type="protein sequence ID" value="EFG03878.2"/>
    <property type="molecule type" value="Genomic_DNA"/>
</dbReference>
<sequence>MGYVPVKIVTPEEEARERRAFLHVVLTSAGIGLQGGGTVFLSMSLGDGRSGRAALAVFCIVLGAWGMTYVRSRRSRRPFRKSTFVASVLLAIVLGAAIS</sequence>
<dbReference type="eggNOG" id="ENOG5030VXR">
    <property type="taxonomic scope" value="Bacteria"/>
</dbReference>
<keyword evidence="3" id="KW-1185">Reference proteome</keyword>
<evidence type="ECO:0000313" key="3">
    <source>
        <dbReference type="Proteomes" id="UP000002357"/>
    </source>
</evidence>
<organism evidence="2 3">
    <name type="scientific">Streptomyces clavuligerus</name>
    <dbReference type="NCBI Taxonomy" id="1901"/>
    <lineage>
        <taxon>Bacteria</taxon>
        <taxon>Bacillati</taxon>
        <taxon>Actinomycetota</taxon>
        <taxon>Actinomycetes</taxon>
        <taxon>Kitasatosporales</taxon>
        <taxon>Streptomycetaceae</taxon>
        <taxon>Streptomyces</taxon>
    </lineage>
</organism>
<dbReference type="GeneID" id="93733552"/>
<dbReference type="AlphaFoldDB" id="B5GZM4"/>
<keyword evidence="1" id="KW-0812">Transmembrane</keyword>
<geneLocation type="plasmid" evidence="2 3">
    <name>pSCL4</name>
</geneLocation>
<name>B5GZM4_STRCL</name>
<evidence type="ECO:0000256" key="1">
    <source>
        <dbReference type="SAM" id="Phobius"/>
    </source>
</evidence>
<gene>
    <name evidence="2" type="ORF">SCLAV_p0388</name>
</gene>
<feature type="transmembrane region" description="Helical" evidence="1">
    <location>
        <begin position="82"/>
        <end position="98"/>
    </location>
</feature>
<keyword evidence="1" id="KW-1133">Transmembrane helix</keyword>